<dbReference type="AlphaFoldDB" id="A0A7K6R724"/>
<dbReference type="InterPro" id="IPR043182">
    <property type="entry name" value="PAIRED_DNA-bd_dom"/>
</dbReference>
<dbReference type="InterPro" id="IPR009057">
    <property type="entry name" value="Homeodomain-like_sf"/>
</dbReference>
<dbReference type="OrthoDB" id="3225452at2759"/>
<organism evidence="10 11">
    <name type="scientific">Climacteris rufus</name>
    <name type="common">rufous treecreeper</name>
    <dbReference type="NCBI Taxonomy" id="47695"/>
    <lineage>
        <taxon>Eukaryota</taxon>
        <taxon>Metazoa</taxon>
        <taxon>Chordata</taxon>
        <taxon>Craniata</taxon>
        <taxon>Vertebrata</taxon>
        <taxon>Euteleostomi</taxon>
        <taxon>Archelosauria</taxon>
        <taxon>Archosauria</taxon>
        <taxon>Dinosauria</taxon>
        <taxon>Saurischia</taxon>
        <taxon>Theropoda</taxon>
        <taxon>Coelurosauria</taxon>
        <taxon>Aves</taxon>
        <taxon>Neognathae</taxon>
        <taxon>Neoaves</taxon>
        <taxon>Telluraves</taxon>
        <taxon>Australaves</taxon>
        <taxon>Passeriformes</taxon>
        <taxon>Climacteridae</taxon>
        <taxon>Climacteris</taxon>
    </lineage>
</organism>
<dbReference type="PANTHER" id="PTHR45636">
    <property type="entry name" value="PAIRED BOX PROTEIN PAX-6-RELATED-RELATED"/>
    <property type="match status" value="1"/>
</dbReference>
<gene>
    <name evidence="10" type="primary">Pax9</name>
    <name evidence="10" type="ORF">CLIRUF_R11772</name>
</gene>
<protein>
    <recommendedName>
        <fullName evidence="2">Paired box protein Pax-9</fullName>
    </recommendedName>
</protein>
<evidence type="ECO:0000256" key="4">
    <source>
        <dbReference type="ARBA" id="ARBA00022724"/>
    </source>
</evidence>
<keyword evidence="6" id="KW-0238">DNA-binding</keyword>
<dbReference type="FunFam" id="1.10.10.10:FF:000084">
    <property type="entry name" value="paired box protein Pax-9"/>
    <property type="match status" value="1"/>
</dbReference>
<keyword evidence="8" id="KW-0539">Nucleus</keyword>
<evidence type="ECO:0000313" key="10">
    <source>
        <dbReference type="EMBL" id="NWW81638.1"/>
    </source>
</evidence>
<dbReference type="Gene3D" id="1.10.10.10">
    <property type="entry name" value="Winged helix-like DNA-binding domain superfamily/Winged helix DNA-binding domain"/>
    <property type="match status" value="2"/>
</dbReference>
<dbReference type="PRINTS" id="PR00027">
    <property type="entry name" value="PAIREDBOX"/>
</dbReference>
<keyword evidence="5" id="KW-0805">Transcription regulation</keyword>
<evidence type="ECO:0000256" key="7">
    <source>
        <dbReference type="ARBA" id="ARBA00023163"/>
    </source>
</evidence>
<reference evidence="10 11" key="1">
    <citation type="submission" date="2019-09" db="EMBL/GenBank/DDBJ databases">
        <title>Bird 10,000 Genomes (B10K) Project - Family phase.</title>
        <authorList>
            <person name="Zhang G."/>
        </authorList>
    </citation>
    <scope>NUCLEOTIDE SEQUENCE [LARGE SCALE GENOMIC DNA]</scope>
    <source>
        <strain evidence="10">B10K-DU-029-53</strain>
    </source>
</reference>
<dbReference type="PROSITE" id="PS51057">
    <property type="entry name" value="PAIRED_2"/>
    <property type="match status" value="1"/>
</dbReference>
<evidence type="ECO:0000256" key="1">
    <source>
        <dbReference type="ARBA" id="ARBA00004123"/>
    </source>
</evidence>
<evidence type="ECO:0000256" key="5">
    <source>
        <dbReference type="ARBA" id="ARBA00023015"/>
    </source>
</evidence>
<dbReference type="PROSITE" id="PS00034">
    <property type="entry name" value="PAIRED_1"/>
    <property type="match status" value="1"/>
</dbReference>
<dbReference type="CDD" id="cd00131">
    <property type="entry name" value="PAX"/>
    <property type="match status" value="1"/>
</dbReference>
<sequence length="349" mass="37734">AEPAFGEVNQLGGVFVNGRPLPNAIRLRIVELAQLGIRPCDISRQLRVSHGCVSKILARYNETGSILPGAIGGSKPRVTTPTVVKHIRTYKQRDPGIFAWEIRDRLLADGVCDKYNVPSVSSISRILRNKIGNLSQQSHYESYKQHQPPPQPALPYNHIYPYPSPIAAAGAKVSTPPGVPAIPSTMAMPRTWPSSHSVTDILGIRSITDQAVNDTSPYPSPKVEEWSIGPSFCTKPQQHLRAAYFMSNSMYFTLLEMLFPSLSFQAPNGLPAVSSFVSAPAMPPYATPAQVSPYMTYSATPSGYMASHGWQHAGGTPLSPHSCDIPASLAFKGMQTAREGSHSVTASAL</sequence>
<evidence type="ECO:0000256" key="3">
    <source>
        <dbReference type="ARBA" id="ARBA00022473"/>
    </source>
</evidence>
<dbReference type="GO" id="GO:0000981">
    <property type="term" value="F:DNA-binding transcription factor activity, RNA polymerase II-specific"/>
    <property type="evidence" value="ECO:0007669"/>
    <property type="project" value="TreeGrafter"/>
</dbReference>
<dbReference type="EMBL" id="VZRZ01007689">
    <property type="protein sequence ID" value="NWW81638.1"/>
    <property type="molecule type" value="Genomic_DNA"/>
</dbReference>
<comment type="subcellular location">
    <subcellularLocation>
        <location evidence="1">Nucleus</location>
    </subcellularLocation>
</comment>
<dbReference type="InterPro" id="IPR036388">
    <property type="entry name" value="WH-like_DNA-bd_sf"/>
</dbReference>
<keyword evidence="3" id="KW-0217">Developmental protein</keyword>
<dbReference type="SMART" id="SM00351">
    <property type="entry name" value="PAX"/>
    <property type="match status" value="1"/>
</dbReference>
<dbReference type="InterPro" id="IPR001523">
    <property type="entry name" value="Paired_dom"/>
</dbReference>
<dbReference type="GO" id="GO:0000978">
    <property type="term" value="F:RNA polymerase II cis-regulatory region sequence-specific DNA binding"/>
    <property type="evidence" value="ECO:0007669"/>
    <property type="project" value="TreeGrafter"/>
</dbReference>
<evidence type="ECO:0000313" key="11">
    <source>
        <dbReference type="Proteomes" id="UP000580879"/>
    </source>
</evidence>
<accession>A0A7K6R724</accession>
<feature type="non-terminal residue" evidence="10">
    <location>
        <position position="349"/>
    </location>
</feature>
<keyword evidence="7" id="KW-0804">Transcription</keyword>
<dbReference type="Pfam" id="PF00292">
    <property type="entry name" value="PAX"/>
    <property type="match status" value="1"/>
</dbReference>
<name>A0A7K6R724_9PASS</name>
<dbReference type="GO" id="GO:0005634">
    <property type="term" value="C:nucleus"/>
    <property type="evidence" value="ECO:0007669"/>
    <property type="project" value="UniProtKB-SubCell"/>
</dbReference>
<evidence type="ECO:0000256" key="6">
    <source>
        <dbReference type="ARBA" id="ARBA00023125"/>
    </source>
</evidence>
<evidence type="ECO:0000259" key="9">
    <source>
        <dbReference type="PROSITE" id="PS51057"/>
    </source>
</evidence>
<dbReference type="SUPFAM" id="SSF46689">
    <property type="entry name" value="Homeodomain-like"/>
    <property type="match status" value="1"/>
</dbReference>
<evidence type="ECO:0000256" key="8">
    <source>
        <dbReference type="ARBA" id="ARBA00023242"/>
    </source>
</evidence>
<keyword evidence="4" id="KW-0563">Paired box</keyword>
<evidence type="ECO:0000256" key="2">
    <source>
        <dbReference type="ARBA" id="ARBA00016206"/>
    </source>
</evidence>
<comment type="caution">
    <text evidence="10">The sequence shown here is derived from an EMBL/GenBank/DDBJ whole genome shotgun (WGS) entry which is preliminary data.</text>
</comment>
<dbReference type="Proteomes" id="UP000580879">
    <property type="component" value="Unassembled WGS sequence"/>
</dbReference>
<proteinExistence type="predicted"/>
<dbReference type="FunFam" id="1.10.10.10:FF:000003">
    <property type="entry name" value="Paired box protein Pax-6"/>
    <property type="match status" value="1"/>
</dbReference>
<feature type="domain" description="Paired" evidence="9">
    <location>
        <begin position="4"/>
        <end position="130"/>
    </location>
</feature>
<dbReference type="PANTHER" id="PTHR45636:SF13">
    <property type="entry name" value="PAIRED BOX PROTEIN PAX-9"/>
    <property type="match status" value="1"/>
</dbReference>
<dbReference type="InterPro" id="IPR043565">
    <property type="entry name" value="PAX_fam"/>
</dbReference>
<feature type="non-terminal residue" evidence="10">
    <location>
        <position position="1"/>
    </location>
</feature>
<keyword evidence="11" id="KW-1185">Reference proteome</keyword>